<dbReference type="Pfam" id="PF01835">
    <property type="entry name" value="MG2"/>
    <property type="match status" value="1"/>
</dbReference>
<keyword evidence="6" id="KW-1185">Reference proteome</keyword>
<name>A0AAD4RDK0_9BILA</name>
<dbReference type="InterPro" id="IPR050473">
    <property type="entry name" value="A2M/Complement_sys"/>
</dbReference>
<evidence type="ECO:0000259" key="4">
    <source>
        <dbReference type="Pfam" id="PF01835"/>
    </source>
</evidence>
<comment type="caution">
    <text evidence="5">The sequence shown here is derived from an EMBL/GenBank/DDBJ whole genome shotgun (WGS) entry which is preliminary data.</text>
</comment>
<protein>
    <submittedName>
        <fullName evidence="5">MG2 domain-containing protein</fullName>
    </submittedName>
</protein>
<feature type="domain" description="Macroglobulin" evidence="4">
    <location>
        <begin position="151"/>
        <end position="238"/>
    </location>
</feature>
<proteinExistence type="predicted"/>
<evidence type="ECO:0000313" key="5">
    <source>
        <dbReference type="EMBL" id="KAI1728721.1"/>
    </source>
</evidence>
<reference evidence="5" key="1">
    <citation type="submission" date="2022-01" db="EMBL/GenBank/DDBJ databases">
        <title>Genome Sequence Resource for Two Populations of Ditylenchus destructor, the Migratory Endoparasitic Phytonematode.</title>
        <authorList>
            <person name="Zhang H."/>
            <person name="Lin R."/>
            <person name="Xie B."/>
        </authorList>
    </citation>
    <scope>NUCLEOTIDE SEQUENCE</scope>
    <source>
        <strain evidence="5">BazhouSP</strain>
    </source>
</reference>
<gene>
    <name evidence="5" type="ORF">DdX_00919</name>
</gene>
<feature type="chain" id="PRO_5041909420" evidence="3">
    <location>
        <begin position="20"/>
        <end position="289"/>
    </location>
</feature>
<evidence type="ECO:0000256" key="1">
    <source>
        <dbReference type="ARBA" id="ARBA00022729"/>
    </source>
</evidence>
<feature type="signal peptide" evidence="3">
    <location>
        <begin position="1"/>
        <end position="19"/>
    </location>
</feature>
<dbReference type="PANTHER" id="PTHR11412">
    <property type="entry name" value="MACROGLOBULIN / COMPLEMENT"/>
    <property type="match status" value="1"/>
</dbReference>
<dbReference type="AlphaFoldDB" id="A0AAD4RDK0"/>
<sequence length="289" mass="32364">MFPAFLIFIYLCSINQSDSETWGAPVSALANKLLSGGHRKITVFRPGGNYLIEVPLVIRDPYPVNVNILNSTSEFNNTVKVWLKNGNDTIGEKLVKNIRRRQLVTITLESLNVTSCIEFPRLYIQAEIEEAHTKLFHVQRIIKCPKPVVSLIVQTDRGIYVPGSKVYYRIIAAQSDEGMYKGNITIKVIDQDAKPCLELTDQSLKNGVYDGTVCIRNDNSIGVWQIIVTLDSNSSSIGNADKTFIVEFSVQKPNEIPQVVVFDKMMEINANSSYKHSEDIIGAKDLPKL</sequence>
<dbReference type="Gene3D" id="2.60.40.1930">
    <property type="match status" value="1"/>
</dbReference>
<accession>A0AAD4RDK0</accession>
<evidence type="ECO:0000256" key="2">
    <source>
        <dbReference type="ARBA" id="ARBA00022966"/>
    </source>
</evidence>
<dbReference type="EMBL" id="JAKKPZ010000001">
    <property type="protein sequence ID" value="KAI1728721.1"/>
    <property type="molecule type" value="Genomic_DNA"/>
</dbReference>
<dbReference type="InterPro" id="IPR002890">
    <property type="entry name" value="MG2"/>
</dbReference>
<dbReference type="PANTHER" id="PTHR11412:SF136">
    <property type="entry name" value="CD109 ANTIGEN"/>
    <property type="match status" value="1"/>
</dbReference>
<organism evidence="5 6">
    <name type="scientific">Ditylenchus destructor</name>
    <dbReference type="NCBI Taxonomy" id="166010"/>
    <lineage>
        <taxon>Eukaryota</taxon>
        <taxon>Metazoa</taxon>
        <taxon>Ecdysozoa</taxon>
        <taxon>Nematoda</taxon>
        <taxon>Chromadorea</taxon>
        <taxon>Rhabditida</taxon>
        <taxon>Tylenchina</taxon>
        <taxon>Tylenchomorpha</taxon>
        <taxon>Sphaerularioidea</taxon>
        <taxon>Anguinidae</taxon>
        <taxon>Anguininae</taxon>
        <taxon>Ditylenchus</taxon>
    </lineage>
</organism>
<dbReference type="Proteomes" id="UP001201812">
    <property type="component" value="Unassembled WGS sequence"/>
</dbReference>
<evidence type="ECO:0000256" key="3">
    <source>
        <dbReference type="SAM" id="SignalP"/>
    </source>
</evidence>
<keyword evidence="2" id="KW-0882">Thioester bond</keyword>
<evidence type="ECO:0000313" key="6">
    <source>
        <dbReference type="Proteomes" id="UP001201812"/>
    </source>
</evidence>
<dbReference type="GO" id="GO:0004866">
    <property type="term" value="F:endopeptidase inhibitor activity"/>
    <property type="evidence" value="ECO:0007669"/>
    <property type="project" value="InterPro"/>
</dbReference>
<keyword evidence="1 3" id="KW-0732">Signal</keyword>